<dbReference type="OrthoDB" id="9796845at2"/>
<sequence length="272" mass="31232">MVTSVPSLSDSVRAEVKGRLDRFESRHDVRVLYACESGSRAWGFASPDSDYDVRVVYVHPRDWYLSIDLERRDDAIDPEIEDASVGEIDIHAWDLRKALRLFRKSNPSLIEWLQSPLVYREDAAVMTRWRDLLLEYYRPKAAGYHYLSMARTNVDRYLRDADTVPLKKYLYVLRPLLAIRWIGADRGPVPVEFARLVDACVEDEDLRHAIDDLLEEKRAAGEMASAAPIPELQDFAFSELERLQNTDFAGRSSRAGIEPLNRLFRDVLDGSG</sequence>
<keyword evidence="1" id="KW-0808">Transferase</keyword>
<reference evidence="1 2" key="1">
    <citation type="submission" date="2017-10" db="EMBL/GenBank/DDBJ databases">
        <title>Draft genome of Longibacter Salinarum.</title>
        <authorList>
            <person name="Goh K.M."/>
            <person name="Shamsir M.S."/>
            <person name="Lim S.W."/>
        </authorList>
    </citation>
    <scope>NUCLEOTIDE SEQUENCE [LARGE SCALE GENOMIC DNA]</scope>
    <source>
        <strain evidence="1 2">KCTC 52045</strain>
    </source>
</reference>
<gene>
    <name evidence="1" type="ORF">CRI94_14640</name>
</gene>
<organism evidence="1 2">
    <name type="scientific">Longibacter salinarum</name>
    <dbReference type="NCBI Taxonomy" id="1850348"/>
    <lineage>
        <taxon>Bacteria</taxon>
        <taxon>Pseudomonadati</taxon>
        <taxon>Rhodothermota</taxon>
        <taxon>Rhodothermia</taxon>
        <taxon>Rhodothermales</taxon>
        <taxon>Salisaetaceae</taxon>
        <taxon>Longibacter</taxon>
    </lineage>
</organism>
<dbReference type="Pfam" id="PF10127">
    <property type="entry name" value="RlaP"/>
    <property type="match status" value="1"/>
</dbReference>
<proteinExistence type="predicted"/>
<protein>
    <submittedName>
        <fullName evidence="1">Nucleotidyltransferase</fullName>
    </submittedName>
</protein>
<evidence type="ECO:0000313" key="1">
    <source>
        <dbReference type="EMBL" id="PEN12269.1"/>
    </source>
</evidence>
<keyword evidence="2" id="KW-1185">Reference proteome</keyword>
<dbReference type="GO" id="GO:0016740">
    <property type="term" value="F:transferase activity"/>
    <property type="evidence" value="ECO:0007669"/>
    <property type="project" value="UniProtKB-KW"/>
</dbReference>
<name>A0A2A8CUQ1_9BACT</name>
<evidence type="ECO:0000313" key="2">
    <source>
        <dbReference type="Proteomes" id="UP000220102"/>
    </source>
</evidence>
<dbReference type="PANTHER" id="PTHR34817">
    <property type="entry name" value="NUCLEOTIDYLTRANSFERASE"/>
    <property type="match status" value="1"/>
</dbReference>
<dbReference type="Proteomes" id="UP000220102">
    <property type="component" value="Unassembled WGS sequence"/>
</dbReference>
<dbReference type="InterPro" id="IPR018775">
    <property type="entry name" value="RlaP"/>
</dbReference>
<accession>A0A2A8CUQ1</accession>
<dbReference type="AlphaFoldDB" id="A0A2A8CUQ1"/>
<dbReference type="EMBL" id="PDEQ01000008">
    <property type="protein sequence ID" value="PEN12269.1"/>
    <property type="molecule type" value="Genomic_DNA"/>
</dbReference>
<dbReference type="PANTHER" id="PTHR34817:SF2">
    <property type="entry name" value="NUCLEOTIDYLTRANSFERASE"/>
    <property type="match status" value="1"/>
</dbReference>
<comment type="caution">
    <text evidence="1">The sequence shown here is derived from an EMBL/GenBank/DDBJ whole genome shotgun (WGS) entry which is preliminary data.</text>
</comment>